<organism evidence="1 2">
    <name type="scientific">Mesorhabditis spiculigera</name>
    <dbReference type="NCBI Taxonomy" id="96644"/>
    <lineage>
        <taxon>Eukaryota</taxon>
        <taxon>Metazoa</taxon>
        <taxon>Ecdysozoa</taxon>
        <taxon>Nematoda</taxon>
        <taxon>Chromadorea</taxon>
        <taxon>Rhabditida</taxon>
        <taxon>Rhabditina</taxon>
        <taxon>Rhabditomorpha</taxon>
        <taxon>Rhabditoidea</taxon>
        <taxon>Rhabditidae</taxon>
        <taxon>Mesorhabditinae</taxon>
        <taxon>Mesorhabditis</taxon>
    </lineage>
</organism>
<evidence type="ECO:0000313" key="1">
    <source>
        <dbReference type="EMBL" id="CAJ0585769.1"/>
    </source>
</evidence>
<protein>
    <submittedName>
        <fullName evidence="1">Uncharacterized protein</fullName>
    </submittedName>
</protein>
<comment type="caution">
    <text evidence="1">The sequence shown here is derived from an EMBL/GenBank/DDBJ whole genome shotgun (WGS) entry which is preliminary data.</text>
</comment>
<feature type="non-terminal residue" evidence="1">
    <location>
        <position position="74"/>
    </location>
</feature>
<evidence type="ECO:0000313" key="2">
    <source>
        <dbReference type="Proteomes" id="UP001177023"/>
    </source>
</evidence>
<gene>
    <name evidence="1" type="ORF">MSPICULIGERA_LOCUS23780</name>
</gene>
<dbReference type="Proteomes" id="UP001177023">
    <property type="component" value="Unassembled WGS sequence"/>
</dbReference>
<proteinExistence type="predicted"/>
<sequence length="74" mass="8889">MYYITLFKQCSDWIEEDVELVIHYLNAHYDASIAFERSRKGRDYLARRQLELGDLKLDAQDVKVNHQFRVVNKI</sequence>
<reference evidence="1" key="1">
    <citation type="submission" date="2023-06" db="EMBL/GenBank/DDBJ databases">
        <authorList>
            <person name="Delattre M."/>
        </authorList>
    </citation>
    <scope>NUCLEOTIDE SEQUENCE</scope>
    <source>
        <strain evidence="1">AF72</strain>
    </source>
</reference>
<dbReference type="AlphaFoldDB" id="A0AA36GA27"/>
<accession>A0AA36GA27</accession>
<name>A0AA36GA27_9BILA</name>
<keyword evidence="2" id="KW-1185">Reference proteome</keyword>
<dbReference type="EMBL" id="CATQJA010002706">
    <property type="protein sequence ID" value="CAJ0585769.1"/>
    <property type="molecule type" value="Genomic_DNA"/>
</dbReference>